<dbReference type="EC" id="3.4.14.5" evidence="3"/>
<reference evidence="11" key="1">
    <citation type="journal article" date="2020" name="Stud. Mycol.">
        <title>101 Dothideomycetes genomes: a test case for predicting lifestyles and emergence of pathogens.</title>
        <authorList>
            <person name="Haridas S."/>
            <person name="Albert R."/>
            <person name="Binder M."/>
            <person name="Bloem J."/>
            <person name="Labutti K."/>
            <person name="Salamov A."/>
            <person name="Andreopoulos B."/>
            <person name="Baker S."/>
            <person name="Barry K."/>
            <person name="Bills G."/>
            <person name="Bluhm B."/>
            <person name="Cannon C."/>
            <person name="Castanera R."/>
            <person name="Culley D."/>
            <person name="Daum C."/>
            <person name="Ezra D."/>
            <person name="Gonzalez J."/>
            <person name="Henrissat B."/>
            <person name="Kuo A."/>
            <person name="Liang C."/>
            <person name="Lipzen A."/>
            <person name="Lutzoni F."/>
            <person name="Magnuson J."/>
            <person name="Mondo S."/>
            <person name="Nolan M."/>
            <person name="Ohm R."/>
            <person name="Pangilinan J."/>
            <person name="Park H.-J."/>
            <person name="Ramirez L."/>
            <person name="Alfaro M."/>
            <person name="Sun H."/>
            <person name="Tritt A."/>
            <person name="Yoshinaga Y."/>
            <person name="Zwiers L.-H."/>
            <person name="Turgeon B."/>
            <person name="Goodwin S."/>
            <person name="Spatafora J."/>
            <person name="Crous P."/>
            <person name="Grigoriev I."/>
        </authorList>
    </citation>
    <scope>NUCLEOTIDE SEQUENCE</scope>
    <source>
        <strain evidence="11">CBS 262.69</strain>
    </source>
</reference>
<dbReference type="Gene3D" id="3.40.50.1820">
    <property type="entry name" value="alpha/beta hydrolase"/>
    <property type="match status" value="1"/>
</dbReference>
<name>A0A6G1HQJ9_9PEZI</name>
<comment type="similarity">
    <text evidence="2">Belongs to the peptidase S9B family.</text>
</comment>
<dbReference type="PANTHER" id="PTHR11731">
    <property type="entry name" value="PROTEASE FAMILY S9B,C DIPEPTIDYL-PEPTIDASE IV-RELATED"/>
    <property type="match status" value="1"/>
</dbReference>
<keyword evidence="5" id="KW-0720">Serine protease</keyword>
<dbReference type="Pfam" id="PF01847">
    <property type="entry name" value="VHL"/>
    <property type="match status" value="1"/>
</dbReference>
<dbReference type="InterPro" id="IPR029058">
    <property type="entry name" value="AB_hydrolase_fold"/>
</dbReference>
<feature type="signal peptide" evidence="7">
    <location>
        <begin position="1"/>
        <end position="25"/>
    </location>
</feature>
<dbReference type="Pfam" id="PF00930">
    <property type="entry name" value="DPPIV_N"/>
    <property type="match status" value="1"/>
</dbReference>
<feature type="domain" description="Dipeptidylpeptidase IV N-terminal" evidence="9">
    <location>
        <begin position="298"/>
        <end position="545"/>
    </location>
</feature>
<keyword evidence="12" id="KW-1185">Reference proteome</keyword>
<dbReference type="GO" id="GO:0008239">
    <property type="term" value="F:dipeptidyl-peptidase activity"/>
    <property type="evidence" value="ECO:0007669"/>
    <property type="project" value="UniProtKB-EC"/>
</dbReference>
<evidence type="ECO:0000256" key="6">
    <source>
        <dbReference type="ARBA" id="ARBA00023180"/>
    </source>
</evidence>
<organism evidence="11 12">
    <name type="scientific">Trichodelitschia bisporula</name>
    <dbReference type="NCBI Taxonomy" id="703511"/>
    <lineage>
        <taxon>Eukaryota</taxon>
        <taxon>Fungi</taxon>
        <taxon>Dikarya</taxon>
        <taxon>Ascomycota</taxon>
        <taxon>Pezizomycotina</taxon>
        <taxon>Dothideomycetes</taxon>
        <taxon>Dothideomycetes incertae sedis</taxon>
        <taxon>Phaeotrichales</taxon>
        <taxon>Phaeotrichaceae</taxon>
        <taxon>Trichodelitschia</taxon>
    </lineage>
</organism>
<dbReference type="Gene3D" id="2.140.10.30">
    <property type="entry name" value="Dipeptidylpeptidase IV, N-terminal domain"/>
    <property type="match status" value="1"/>
</dbReference>
<evidence type="ECO:0000256" key="2">
    <source>
        <dbReference type="ARBA" id="ARBA00006150"/>
    </source>
</evidence>
<dbReference type="InterPro" id="IPR050278">
    <property type="entry name" value="Serine_Prot_S9B/DPPIV"/>
</dbReference>
<evidence type="ECO:0000256" key="7">
    <source>
        <dbReference type="SAM" id="SignalP"/>
    </source>
</evidence>
<dbReference type="Proteomes" id="UP000799640">
    <property type="component" value="Unassembled WGS sequence"/>
</dbReference>
<evidence type="ECO:0000256" key="4">
    <source>
        <dbReference type="ARBA" id="ARBA00022438"/>
    </source>
</evidence>
<dbReference type="Pfam" id="PF00326">
    <property type="entry name" value="Peptidase_S9"/>
    <property type="match status" value="1"/>
</dbReference>
<dbReference type="GO" id="GO:0008236">
    <property type="term" value="F:serine-type peptidase activity"/>
    <property type="evidence" value="ECO:0007669"/>
    <property type="project" value="UniProtKB-KW"/>
</dbReference>
<accession>A0A6G1HQJ9</accession>
<dbReference type="GO" id="GO:0004177">
    <property type="term" value="F:aminopeptidase activity"/>
    <property type="evidence" value="ECO:0007669"/>
    <property type="project" value="UniProtKB-KW"/>
</dbReference>
<feature type="domain" description="Peptidase S9 prolyl oligopeptidase catalytic" evidence="8">
    <location>
        <begin position="633"/>
        <end position="840"/>
    </location>
</feature>
<keyword evidence="6" id="KW-0325">Glycoprotein</keyword>
<dbReference type="InterPro" id="IPR002469">
    <property type="entry name" value="Peptidase_S9B_N"/>
</dbReference>
<protein>
    <recommendedName>
        <fullName evidence="3">dipeptidyl-peptidase IV</fullName>
        <ecNumber evidence="3">3.4.14.5</ecNumber>
    </recommendedName>
</protein>
<dbReference type="AlphaFoldDB" id="A0A6G1HQJ9"/>
<sequence length="903" mass="99715">MHFPLQALTLGTWALTHAFLAAAQGTPEDYARAAAYPGRITAAAASADIAITPHWLHSNDSFWYRHNTASSSTFFLVNAKNATKKPAFDHAALAAALSAQTGGEVSASQLPFSWIETERDGAYVRFRAGEKAWEWKGGRLSTYDGPLHETSLRPIPFEFPSRAGGAATAITFINRRKEELRLFWIDTEGAAVAYGTLEVGRPRRVTTYVGHVWRVAGSDGKAVAVFVAGAEEGSAVVEDGTSAKGVGWPKGGAWPKGAGGKASGAAFVRDYNVWTRVDGKDVRISSNGSKDAPFNPLVHVSPDQRFAVAYQYAPEQEHKVYLVESSPREQVQPRLKPIQYLKPGDRVQVDRPRLFDLVGKREVSTEDGLFAGPWSVEDVGWSADGGEYRFVFNQRGHQVLRVLGMNRQGRVRMLIEETSPAFIDYSSKTYIKLLAATDEAIWASERDGWNHLYLFDLKTGTLKNRITKGEWVVRSVERVDEAKRTITFKGFGMVKGQDPYYAHLVRVNFDGSGLTLLTEGDGTHTWKLSPDGRYLVDTFSRVDLPAQVQLLDAGTGKKIVELEKGSFDALKAKGWNEAERFEAPGRDGKTPIYGIIIKPSTFDPAKKYPIIEQVYAGPQDFFTPKAFSTLTRQHQIAELGFVVVQIDGMGTNWRHKAFHDVAYKNLKDGGFPDKIAWMKKAAETRPWMDLGRVGVYGGSAGGQNAMAAVLWHGEFYKAAAADSGCHDNRMDKISTLCHSFRICLTARHVWWNEAWMGYPVDKAYEDSSNVVHAGKLTGALMLMVGEMDTNVDPASTLQVVNALNKAQKDYELLFVPGGEHGAGSAPYGMRRQYDFFVKHLLGVQPPPRNQVGQKVFMAEDAAAVNGTDSGMDAGPEVSFFDAPVRMIKEDPYQEYVSMEYEEA</sequence>
<evidence type="ECO:0000259" key="9">
    <source>
        <dbReference type="Pfam" id="PF00930"/>
    </source>
</evidence>
<dbReference type="GO" id="GO:0006508">
    <property type="term" value="P:proteolysis"/>
    <property type="evidence" value="ECO:0007669"/>
    <property type="project" value="InterPro"/>
</dbReference>
<comment type="catalytic activity">
    <reaction evidence="1">
        <text>Release of an N-terminal dipeptide, Xaa-Yaa-|-Zaa-, from a polypeptide, preferentially when Yaa is Pro, provided Zaa is neither Pro nor hydroxyproline.</text>
        <dbReference type="EC" id="3.4.14.5"/>
    </reaction>
</comment>
<dbReference type="InterPro" id="IPR024053">
    <property type="entry name" value="VHL_beta_dom"/>
</dbReference>
<feature type="chain" id="PRO_5026341863" description="dipeptidyl-peptidase IV" evidence="7">
    <location>
        <begin position="26"/>
        <end position="903"/>
    </location>
</feature>
<dbReference type="EMBL" id="ML996701">
    <property type="protein sequence ID" value="KAF2398119.1"/>
    <property type="molecule type" value="Genomic_DNA"/>
</dbReference>
<evidence type="ECO:0000313" key="11">
    <source>
        <dbReference type="EMBL" id="KAF2398119.1"/>
    </source>
</evidence>
<evidence type="ECO:0000313" key="12">
    <source>
        <dbReference type="Proteomes" id="UP000799640"/>
    </source>
</evidence>
<evidence type="ECO:0000259" key="10">
    <source>
        <dbReference type="Pfam" id="PF01847"/>
    </source>
</evidence>
<feature type="domain" description="von Hippel-Lindau disease tumour suppressor beta" evidence="10">
    <location>
        <begin position="167"/>
        <end position="218"/>
    </location>
</feature>
<dbReference type="OrthoDB" id="413400at2759"/>
<evidence type="ECO:0000256" key="5">
    <source>
        <dbReference type="ARBA" id="ARBA00022825"/>
    </source>
</evidence>
<dbReference type="SUPFAM" id="SSF82171">
    <property type="entry name" value="DPP6 N-terminal domain-like"/>
    <property type="match status" value="1"/>
</dbReference>
<keyword evidence="4" id="KW-0645">Protease</keyword>
<dbReference type="PANTHER" id="PTHR11731:SF118">
    <property type="entry name" value="BLR1971 PROTEIN"/>
    <property type="match status" value="1"/>
</dbReference>
<keyword evidence="4" id="KW-0031">Aminopeptidase</keyword>
<evidence type="ECO:0000256" key="3">
    <source>
        <dbReference type="ARBA" id="ARBA00012062"/>
    </source>
</evidence>
<proteinExistence type="inferred from homology"/>
<evidence type="ECO:0000256" key="1">
    <source>
        <dbReference type="ARBA" id="ARBA00001257"/>
    </source>
</evidence>
<keyword evidence="4" id="KW-0378">Hydrolase</keyword>
<dbReference type="InterPro" id="IPR001375">
    <property type="entry name" value="Peptidase_S9_cat"/>
</dbReference>
<evidence type="ECO:0000259" key="8">
    <source>
        <dbReference type="Pfam" id="PF00326"/>
    </source>
</evidence>
<keyword evidence="7" id="KW-0732">Signal</keyword>
<dbReference type="SUPFAM" id="SSF53474">
    <property type="entry name" value="alpha/beta-Hydrolases"/>
    <property type="match status" value="1"/>
</dbReference>
<gene>
    <name evidence="11" type="ORF">EJ06DRAFT_565391</name>
</gene>